<protein>
    <recommendedName>
        <fullName evidence="4">J domain-containing protein</fullName>
    </recommendedName>
</protein>
<evidence type="ECO:0000256" key="1">
    <source>
        <dbReference type="SAM" id="MobiDB-lite"/>
    </source>
</evidence>
<name>A0AAQ3L3Y2_9LILI</name>
<evidence type="ECO:0000313" key="3">
    <source>
        <dbReference type="Proteomes" id="UP001327560"/>
    </source>
</evidence>
<organism evidence="2 3">
    <name type="scientific">Canna indica</name>
    <name type="common">Indian-shot</name>
    <dbReference type="NCBI Taxonomy" id="4628"/>
    <lineage>
        <taxon>Eukaryota</taxon>
        <taxon>Viridiplantae</taxon>
        <taxon>Streptophyta</taxon>
        <taxon>Embryophyta</taxon>
        <taxon>Tracheophyta</taxon>
        <taxon>Spermatophyta</taxon>
        <taxon>Magnoliopsida</taxon>
        <taxon>Liliopsida</taxon>
        <taxon>Zingiberales</taxon>
        <taxon>Cannaceae</taxon>
        <taxon>Canna</taxon>
    </lineage>
</organism>
<dbReference type="EMBL" id="CP136898">
    <property type="protein sequence ID" value="WOL18712.1"/>
    <property type="molecule type" value="Genomic_DNA"/>
</dbReference>
<dbReference type="Proteomes" id="UP001327560">
    <property type="component" value="Chromosome 9"/>
</dbReference>
<dbReference type="InterPro" id="IPR053052">
    <property type="entry name" value="Imprinting_Balance_Reg"/>
</dbReference>
<sequence>MPYIDDQSLDVSTSHLLLVVYELADMDIGDRDGMGDGMAEGEKRLAIAVRLLKVRDLGQAVRRVGHGGGSLLDGVDEVIATANVLLAGQRQINNHVDWYWVLQLLPQFPTNPTDPITVKRQYCRLALLVNPDRTSVFGTNSTYRQAMPMPSSQIPQKVPFSTPSCTSPTLQSA</sequence>
<reference evidence="2 3" key="1">
    <citation type="submission" date="2023-10" db="EMBL/GenBank/DDBJ databases">
        <title>Chromosome-scale genome assembly provides insights into flower coloration mechanisms of Canna indica.</title>
        <authorList>
            <person name="Li C."/>
        </authorList>
    </citation>
    <scope>NUCLEOTIDE SEQUENCE [LARGE SCALE GENOMIC DNA]</scope>
    <source>
        <tissue evidence="2">Flower</tissue>
    </source>
</reference>
<evidence type="ECO:0000313" key="2">
    <source>
        <dbReference type="EMBL" id="WOL18712.1"/>
    </source>
</evidence>
<dbReference type="PANTHER" id="PTHR45496:SF1">
    <property type="entry name" value="CHAPERONE DNAJ-DOMAIN SUPERFAMILY PROTEIN"/>
    <property type="match status" value="1"/>
</dbReference>
<dbReference type="PANTHER" id="PTHR45496">
    <property type="entry name" value="CHAPERONE DNAJ-DOMAIN SUPERFAMILY PROTEIN"/>
    <property type="match status" value="1"/>
</dbReference>
<feature type="region of interest" description="Disordered" evidence="1">
    <location>
        <begin position="148"/>
        <end position="173"/>
    </location>
</feature>
<accession>A0AAQ3L3Y2</accession>
<proteinExistence type="predicted"/>
<evidence type="ECO:0008006" key="4">
    <source>
        <dbReference type="Google" id="ProtNLM"/>
    </source>
</evidence>
<dbReference type="AlphaFoldDB" id="A0AAQ3L3Y2"/>
<gene>
    <name evidence="2" type="ORF">Cni_G27509</name>
</gene>
<keyword evidence="3" id="KW-1185">Reference proteome</keyword>